<dbReference type="InterPro" id="IPR014146">
    <property type="entry name" value="LigD_ligase_dom"/>
</dbReference>
<dbReference type="GO" id="GO:0005524">
    <property type="term" value="F:ATP binding"/>
    <property type="evidence" value="ECO:0007669"/>
    <property type="project" value="InterPro"/>
</dbReference>
<reference evidence="6 7" key="1">
    <citation type="submission" date="2020-07" db="EMBL/GenBank/DDBJ databases">
        <title>Sequencing the genomes of 1000 actinobacteria strains.</title>
        <authorList>
            <person name="Klenk H.-P."/>
        </authorList>
    </citation>
    <scope>NUCLEOTIDE SEQUENCE [LARGE SCALE GENOMIC DNA]</scope>
    <source>
        <strain evidence="6 7">DSM 104006</strain>
    </source>
</reference>
<comment type="catalytic activity">
    <reaction evidence="4">
        <text>ATP + (deoxyribonucleotide)n-3'-hydroxyl + 5'-phospho-(deoxyribonucleotide)m = (deoxyribonucleotide)n+m + AMP + diphosphate.</text>
        <dbReference type="EC" id="6.5.1.1"/>
    </reaction>
</comment>
<dbReference type="CDD" id="cd07906">
    <property type="entry name" value="Adenylation_DNA_ligase_LigD_LigC"/>
    <property type="match status" value="1"/>
</dbReference>
<evidence type="ECO:0000256" key="2">
    <source>
        <dbReference type="ARBA" id="ARBA00012727"/>
    </source>
</evidence>
<protein>
    <recommendedName>
        <fullName evidence="2">DNA ligase (ATP)</fullName>
        <ecNumber evidence="2">6.5.1.1</ecNumber>
    </recommendedName>
</protein>
<dbReference type="InterPro" id="IPR012309">
    <property type="entry name" value="DNA_ligase_ATP-dep_C"/>
</dbReference>
<comment type="caution">
    <text evidence="6">The sequence shown here is derived from an EMBL/GenBank/DDBJ whole genome shotgun (WGS) entry which is preliminary data.</text>
</comment>
<dbReference type="InterPro" id="IPR012310">
    <property type="entry name" value="DNA_ligase_ATP-dep_cent"/>
</dbReference>
<dbReference type="EC" id="6.5.1.1" evidence="2"/>
<proteinExistence type="inferred from homology"/>
<evidence type="ECO:0000259" key="5">
    <source>
        <dbReference type="PROSITE" id="PS50160"/>
    </source>
</evidence>
<dbReference type="Gene3D" id="3.30.1490.70">
    <property type="match status" value="1"/>
</dbReference>
<dbReference type="InterPro" id="IPR050191">
    <property type="entry name" value="ATP-dep_DNA_ligase"/>
</dbReference>
<dbReference type="Pfam" id="PF04679">
    <property type="entry name" value="DNA_ligase_A_C"/>
    <property type="match status" value="1"/>
</dbReference>
<evidence type="ECO:0000256" key="3">
    <source>
        <dbReference type="ARBA" id="ARBA00022598"/>
    </source>
</evidence>
<comment type="similarity">
    <text evidence="1">Belongs to the ATP-dependent DNA ligase family.</text>
</comment>
<evidence type="ECO:0000256" key="4">
    <source>
        <dbReference type="ARBA" id="ARBA00034003"/>
    </source>
</evidence>
<accession>A0A853B062</accession>
<keyword evidence="3 6" id="KW-0436">Ligase</keyword>
<dbReference type="PROSITE" id="PS50160">
    <property type="entry name" value="DNA_LIGASE_A3"/>
    <property type="match status" value="1"/>
</dbReference>
<dbReference type="RefSeq" id="WP_179772464.1">
    <property type="nucleotide sequence ID" value="NZ_JACCFK010000001.1"/>
</dbReference>
<dbReference type="Gene3D" id="2.40.50.140">
    <property type="entry name" value="Nucleic acid-binding proteins"/>
    <property type="match status" value="1"/>
</dbReference>
<dbReference type="Pfam" id="PF01068">
    <property type="entry name" value="DNA_ligase_A_M"/>
    <property type="match status" value="1"/>
</dbReference>
<organism evidence="6 7">
    <name type="scientific">Amycolatopsis endophytica</name>
    <dbReference type="NCBI Taxonomy" id="860233"/>
    <lineage>
        <taxon>Bacteria</taxon>
        <taxon>Bacillati</taxon>
        <taxon>Actinomycetota</taxon>
        <taxon>Actinomycetes</taxon>
        <taxon>Pseudonocardiales</taxon>
        <taxon>Pseudonocardiaceae</taxon>
        <taxon>Amycolatopsis</taxon>
    </lineage>
</organism>
<evidence type="ECO:0000256" key="1">
    <source>
        <dbReference type="ARBA" id="ARBA00007572"/>
    </source>
</evidence>
<dbReference type="GO" id="GO:0003910">
    <property type="term" value="F:DNA ligase (ATP) activity"/>
    <property type="evidence" value="ECO:0007669"/>
    <property type="project" value="UniProtKB-EC"/>
</dbReference>
<dbReference type="CDD" id="cd07971">
    <property type="entry name" value="OBF_DNA_ligase_LigD"/>
    <property type="match status" value="1"/>
</dbReference>
<dbReference type="NCBIfam" id="TIGR02779">
    <property type="entry name" value="NHEJ_ligase_lig"/>
    <property type="match status" value="1"/>
</dbReference>
<dbReference type="PANTHER" id="PTHR45674">
    <property type="entry name" value="DNA LIGASE 1/3 FAMILY MEMBER"/>
    <property type="match status" value="1"/>
</dbReference>
<sequence length="314" mass="35095">MTDPGWRAPMLATLTQQPFSRENWLFERKLDGVRAICSRVSDGPPVLWSRNHNDISDGYPELGEALAGQGGSAFTADGEIVAFDGNQTSFARLQQRIHLTDRRRIEATGVAVYLYLFDLLSFDGHDMTGLPLRQRKQLLRKAFDWGGPLRLATHRNTTGEEYFDHACAHGWEGVIAKRADAPYRSGRSGDWLKFKCVKEQEFVVGGFSAPGGSRTGFGALLVGYYDRGRLRYAGKVGTGYTTATLTELTGALTGLERRRSPFDEPVPERGPRWVEPKLVVQVRFSEWTGDGKLRHPRFTGVRDDKPAAYVVREA</sequence>
<dbReference type="Proteomes" id="UP000549616">
    <property type="component" value="Unassembled WGS sequence"/>
</dbReference>
<evidence type="ECO:0000313" key="6">
    <source>
        <dbReference type="EMBL" id="NYI88181.1"/>
    </source>
</evidence>
<dbReference type="EMBL" id="JACCFK010000001">
    <property type="protein sequence ID" value="NYI88181.1"/>
    <property type="molecule type" value="Genomic_DNA"/>
</dbReference>
<dbReference type="AlphaFoldDB" id="A0A853B062"/>
<feature type="domain" description="ATP-dependent DNA ligase family profile" evidence="5">
    <location>
        <begin position="105"/>
        <end position="229"/>
    </location>
</feature>
<dbReference type="Gene3D" id="3.30.470.30">
    <property type="entry name" value="DNA ligase/mRNA capping enzyme"/>
    <property type="match status" value="1"/>
</dbReference>
<keyword evidence="7" id="KW-1185">Reference proteome</keyword>
<gene>
    <name evidence="6" type="ORF">HNR02_001504</name>
</gene>
<evidence type="ECO:0000313" key="7">
    <source>
        <dbReference type="Proteomes" id="UP000549616"/>
    </source>
</evidence>
<dbReference type="SUPFAM" id="SSF56091">
    <property type="entry name" value="DNA ligase/mRNA capping enzyme, catalytic domain"/>
    <property type="match status" value="1"/>
</dbReference>
<dbReference type="GO" id="GO:0006310">
    <property type="term" value="P:DNA recombination"/>
    <property type="evidence" value="ECO:0007669"/>
    <property type="project" value="InterPro"/>
</dbReference>
<name>A0A853B062_9PSEU</name>
<dbReference type="InterPro" id="IPR012340">
    <property type="entry name" value="NA-bd_OB-fold"/>
</dbReference>
<dbReference type="SUPFAM" id="SSF50249">
    <property type="entry name" value="Nucleic acid-binding proteins"/>
    <property type="match status" value="1"/>
</dbReference>
<dbReference type="PANTHER" id="PTHR45674:SF4">
    <property type="entry name" value="DNA LIGASE 1"/>
    <property type="match status" value="1"/>
</dbReference>
<dbReference type="GO" id="GO:0006281">
    <property type="term" value="P:DNA repair"/>
    <property type="evidence" value="ECO:0007669"/>
    <property type="project" value="InterPro"/>
</dbReference>